<reference evidence="2 3" key="1">
    <citation type="submission" date="2018-08" db="EMBL/GenBank/DDBJ databases">
        <title>Recombination of ecologically and evolutionarily significant loci maintains genetic cohesion in the Pseudomonas syringae species complex.</title>
        <authorList>
            <person name="Dillon M."/>
            <person name="Thakur S."/>
            <person name="Almeida R.N.D."/>
            <person name="Weir B.S."/>
            <person name="Guttman D.S."/>
        </authorList>
    </citation>
    <scope>NUCLEOTIDE SEQUENCE [LARGE SCALE GENOMIC DNA]</scope>
    <source>
        <strain evidence="2 3">ICMP 3353</strain>
    </source>
</reference>
<dbReference type="InterPro" id="IPR021762">
    <property type="entry name" value="DUF3325"/>
</dbReference>
<evidence type="ECO:0000256" key="1">
    <source>
        <dbReference type="SAM" id="Phobius"/>
    </source>
</evidence>
<dbReference type="AlphaFoldDB" id="A0A3M4M9W6"/>
<evidence type="ECO:0000313" key="2">
    <source>
        <dbReference type="EMBL" id="RMQ50667.1"/>
    </source>
</evidence>
<protein>
    <recommendedName>
        <fullName evidence="4">Iron uptake protein</fullName>
    </recommendedName>
</protein>
<keyword evidence="1" id="KW-0472">Membrane</keyword>
<proteinExistence type="predicted"/>
<dbReference type="RefSeq" id="WP_122314014.1">
    <property type="nucleotide sequence ID" value="NZ_RBRE01000005.1"/>
</dbReference>
<comment type="caution">
    <text evidence="2">The sequence shown here is derived from an EMBL/GenBank/DDBJ whole genome shotgun (WGS) entry which is preliminary data.</text>
</comment>
<evidence type="ECO:0008006" key="4">
    <source>
        <dbReference type="Google" id="ProtNLM"/>
    </source>
</evidence>
<dbReference type="EMBL" id="RBRE01000005">
    <property type="protein sequence ID" value="RMQ50667.1"/>
    <property type="molecule type" value="Genomic_DNA"/>
</dbReference>
<feature type="transmembrane region" description="Helical" evidence="1">
    <location>
        <begin position="60"/>
        <end position="81"/>
    </location>
</feature>
<organism evidence="2 3">
    <name type="scientific">Pseudomonas cichorii</name>
    <dbReference type="NCBI Taxonomy" id="36746"/>
    <lineage>
        <taxon>Bacteria</taxon>
        <taxon>Pseudomonadati</taxon>
        <taxon>Pseudomonadota</taxon>
        <taxon>Gammaproteobacteria</taxon>
        <taxon>Pseudomonadales</taxon>
        <taxon>Pseudomonadaceae</taxon>
        <taxon>Pseudomonas</taxon>
    </lineage>
</organism>
<sequence>MLLAALLCYLGFTALCLSMNRHYGELLSGSLSERRSRSFKLAGWLLLAASSWVAVDDGGWGVGLAQWFAVLMASVVLLVFLMPFRPRWVLMLACIALVLCPFAVIEQFPV</sequence>
<feature type="transmembrane region" description="Helical" evidence="1">
    <location>
        <begin position="88"/>
        <end position="105"/>
    </location>
</feature>
<dbReference type="OrthoDB" id="6009065at2"/>
<evidence type="ECO:0000313" key="3">
    <source>
        <dbReference type="Proteomes" id="UP000277236"/>
    </source>
</evidence>
<accession>A0A3M4M9W6</accession>
<keyword evidence="1" id="KW-0812">Transmembrane</keyword>
<gene>
    <name evidence="2" type="ORF">ALQ04_04342</name>
</gene>
<dbReference type="Proteomes" id="UP000277236">
    <property type="component" value="Unassembled WGS sequence"/>
</dbReference>
<keyword evidence="1" id="KW-1133">Transmembrane helix</keyword>
<dbReference type="Pfam" id="PF11804">
    <property type="entry name" value="DUF3325"/>
    <property type="match status" value="1"/>
</dbReference>
<name>A0A3M4M9W6_PSECI</name>